<dbReference type="Proteomes" id="UP000673691">
    <property type="component" value="Unassembled WGS sequence"/>
</dbReference>
<feature type="non-terminal residue" evidence="1">
    <location>
        <position position="1"/>
    </location>
</feature>
<comment type="caution">
    <text evidence="1">The sequence shown here is derived from an EMBL/GenBank/DDBJ whole genome shotgun (WGS) entry which is preliminary data.</text>
</comment>
<name>A0A8H7ZQ44_9FUNG</name>
<gene>
    <name evidence="1" type="ORF">BJ554DRAFT_2901</name>
</gene>
<dbReference type="EMBL" id="JAEFCI010010527">
    <property type="protein sequence ID" value="KAG5457159.1"/>
    <property type="molecule type" value="Genomic_DNA"/>
</dbReference>
<organism evidence="1 2">
    <name type="scientific">Olpidium bornovanus</name>
    <dbReference type="NCBI Taxonomy" id="278681"/>
    <lineage>
        <taxon>Eukaryota</taxon>
        <taxon>Fungi</taxon>
        <taxon>Fungi incertae sedis</taxon>
        <taxon>Olpidiomycota</taxon>
        <taxon>Olpidiomycotina</taxon>
        <taxon>Olpidiomycetes</taxon>
        <taxon>Olpidiales</taxon>
        <taxon>Olpidiaceae</taxon>
        <taxon>Olpidium</taxon>
    </lineage>
</organism>
<sequence length="182" mass="20444">VLHDAREDLRHAHALRELNRCLNQLLVVAPVQGHAAHPEVLEELRKDLLFDVRRRYAVRCSALLDYLQHNLLHLFVGRKELASENDDYFLGIVVCVHRVHQRDDITDGFKKGRQALPAMLADTGPQRLEHGVEGLDTVGCRGFCQRGDGEGRDRADLLLLVLQTVCDAVHKTLQVGQHGAAE</sequence>
<accession>A0A8H7ZQ44</accession>
<reference evidence="1 2" key="1">
    <citation type="journal article" name="Sci. Rep.">
        <title>Genome-scale phylogenetic analyses confirm Olpidium as the closest living zoosporic fungus to the non-flagellated, terrestrial fungi.</title>
        <authorList>
            <person name="Chang Y."/>
            <person name="Rochon D."/>
            <person name="Sekimoto S."/>
            <person name="Wang Y."/>
            <person name="Chovatia M."/>
            <person name="Sandor L."/>
            <person name="Salamov A."/>
            <person name="Grigoriev I.V."/>
            <person name="Stajich J.E."/>
            <person name="Spatafora J.W."/>
        </authorList>
    </citation>
    <scope>NUCLEOTIDE SEQUENCE [LARGE SCALE GENOMIC DNA]</scope>
    <source>
        <strain evidence="1">S191</strain>
    </source>
</reference>
<evidence type="ECO:0000313" key="1">
    <source>
        <dbReference type="EMBL" id="KAG5457159.1"/>
    </source>
</evidence>
<dbReference type="AlphaFoldDB" id="A0A8H7ZQ44"/>
<protein>
    <submittedName>
        <fullName evidence="1">Uncharacterized protein</fullName>
    </submittedName>
</protein>
<evidence type="ECO:0000313" key="2">
    <source>
        <dbReference type="Proteomes" id="UP000673691"/>
    </source>
</evidence>
<keyword evidence="2" id="KW-1185">Reference proteome</keyword>
<proteinExistence type="predicted"/>